<dbReference type="InterPro" id="IPR029058">
    <property type="entry name" value="AB_hydrolase_fold"/>
</dbReference>
<evidence type="ECO:0000313" key="3">
    <source>
        <dbReference type="Proteomes" id="UP000823046"/>
    </source>
</evidence>
<evidence type="ECO:0000313" key="2">
    <source>
        <dbReference type="EMBL" id="KAF8819883.1"/>
    </source>
</evidence>
<dbReference type="InterPro" id="IPR051044">
    <property type="entry name" value="MAG_DAG_Lipase"/>
</dbReference>
<feature type="domain" description="Serine aminopeptidase S33" evidence="1">
    <location>
        <begin position="121"/>
        <end position="213"/>
    </location>
</feature>
<comment type="caution">
    <text evidence="2">The sequence shown here is derived from an EMBL/GenBank/DDBJ whole genome shotgun (WGS) entry which is preliminary data.</text>
</comment>
<dbReference type="InterPro" id="IPR022742">
    <property type="entry name" value="Hydrolase_4"/>
</dbReference>
<dbReference type="PANTHER" id="PTHR11614">
    <property type="entry name" value="PHOSPHOLIPASE-RELATED"/>
    <property type="match status" value="1"/>
</dbReference>
<evidence type="ECO:0000259" key="1">
    <source>
        <dbReference type="Pfam" id="PF12146"/>
    </source>
</evidence>
<gene>
    <name evidence="2" type="ORF">IE077_003844</name>
</gene>
<organism evidence="2 3">
    <name type="scientific">Cardiosporidium cionae</name>
    <dbReference type="NCBI Taxonomy" id="476202"/>
    <lineage>
        <taxon>Eukaryota</taxon>
        <taxon>Sar</taxon>
        <taxon>Alveolata</taxon>
        <taxon>Apicomplexa</taxon>
        <taxon>Aconoidasida</taxon>
        <taxon>Nephromycida</taxon>
        <taxon>Cardiosporidium</taxon>
    </lineage>
</organism>
<feature type="domain" description="Serine aminopeptidase S33" evidence="1">
    <location>
        <begin position="252"/>
        <end position="393"/>
    </location>
</feature>
<keyword evidence="3" id="KW-1185">Reference proteome</keyword>
<name>A0ABQ7J7C7_9APIC</name>
<proteinExistence type="predicted"/>
<reference evidence="2 3" key="1">
    <citation type="journal article" date="2020" name="bioRxiv">
        <title>Metabolic contributions of an alphaproteobacterial endosymbiont in the apicomplexan Cardiosporidium cionae.</title>
        <authorList>
            <person name="Hunter E.S."/>
            <person name="Paight C.J."/>
            <person name="Lane C.E."/>
        </authorList>
    </citation>
    <scope>NUCLEOTIDE SEQUENCE [LARGE SCALE GENOMIC DNA]</scope>
    <source>
        <strain evidence="2">ESH_2018</strain>
    </source>
</reference>
<protein>
    <submittedName>
        <fullName evidence="2">Phospholipase</fullName>
    </submittedName>
</protein>
<dbReference type="SUPFAM" id="SSF53474">
    <property type="entry name" value="alpha/beta-Hydrolases"/>
    <property type="match status" value="1"/>
</dbReference>
<dbReference type="EMBL" id="JADAQX010000566">
    <property type="protein sequence ID" value="KAF8819883.1"/>
    <property type="molecule type" value="Genomic_DNA"/>
</dbReference>
<sequence length="421" mass="47129">MADAEFRVAPPVEFKLSSSFDQGATSLDGSPLLDCFTNSQGLKLKGYRWVVDSPTAIVIAIHGIQTHCKFEYLRLPREPTSQICKPEDFPVDANAPFHVDQQLEKDLAATCSCSSVYRGSWVEAFNSKGITFCGLDLQGHGLSEGWRQTRCNVECFDDYARDVIQYVHLVVQSTLSIHSGSSIYENPECVAKLPGIYLMGISMGGCIVLRAVELMSKSDDFMIRNIKGINFGNARNATLIHTGDNDIRSSILSGCVCLAPMLSVEKVKRKPLNRLLLPFGAFLSKILPDIPVAAVVPNLLYPWIDTCKKKDKLVPFPSMIPARLSFECISAIKNTQDDSDMIPQHISLLLIHSKRDTLCEIEGTELFFNRFDKHPSKQFWKLESMWHCLTQEEKNEELASSTIDWMLKKCVGNVKMSKSHL</sequence>
<dbReference type="Pfam" id="PF12146">
    <property type="entry name" value="Hydrolase_4"/>
    <property type="match status" value="2"/>
</dbReference>
<accession>A0ABQ7J7C7</accession>
<dbReference type="Proteomes" id="UP000823046">
    <property type="component" value="Unassembled WGS sequence"/>
</dbReference>
<dbReference type="Gene3D" id="3.40.50.1820">
    <property type="entry name" value="alpha/beta hydrolase"/>
    <property type="match status" value="1"/>
</dbReference>